<dbReference type="FunFam" id="3.90.550.10:FF:000003">
    <property type="entry name" value="2-C-methyl-D-erythritol 4-phosphate cytidylyltransferase"/>
    <property type="match status" value="1"/>
</dbReference>
<dbReference type="EMBL" id="AP025628">
    <property type="protein sequence ID" value="BDG62127.1"/>
    <property type="molecule type" value="Genomic_DNA"/>
</dbReference>
<keyword evidence="2 4" id="KW-0548">Nucleotidyltransferase</keyword>
<dbReference type="Pfam" id="PF01128">
    <property type="entry name" value="IspD"/>
    <property type="match status" value="1"/>
</dbReference>
<dbReference type="EC" id="2.7.7.60" evidence="4"/>
<dbReference type="InterPro" id="IPR029044">
    <property type="entry name" value="Nucleotide-diphossugar_trans"/>
</dbReference>
<sequence length="250" mass="26053">MTIPLGPAGLAVGVTAIVAAGGRGTRVGGPVPKQFLDLAGRPVLVRSLEVLAADPRVDELVVAAPPGWVDRVWELARQYGIPKLTRVVEGGETRQESVGRAFGAVSSRPRVVAIHDAARPLLPPALLAGLLEAAGRYPAVIAAVPVRDTVKEAAPGDPPRVARTLARERLWAAQTPQVFHAHVLEAALARAREDGFTGTDEAALVERLGEPVVLYPGSAENLKLTTPEDFALAGALLARRHAAAAPPAPA</sequence>
<evidence type="ECO:0000256" key="4">
    <source>
        <dbReference type="HAMAP-Rule" id="MF_00108"/>
    </source>
</evidence>
<comment type="catalytic activity">
    <reaction evidence="4">
        <text>2-C-methyl-D-erythritol 4-phosphate + CTP + H(+) = 4-CDP-2-C-methyl-D-erythritol + diphosphate</text>
        <dbReference type="Rhea" id="RHEA:13429"/>
        <dbReference type="ChEBI" id="CHEBI:15378"/>
        <dbReference type="ChEBI" id="CHEBI:33019"/>
        <dbReference type="ChEBI" id="CHEBI:37563"/>
        <dbReference type="ChEBI" id="CHEBI:57823"/>
        <dbReference type="ChEBI" id="CHEBI:58262"/>
        <dbReference type="EC" id="2.7.7.60"/>
    </reaction>
</comment>
<reference evidence="5" key="1">
    <citation type="submission" date="2022-03" db="EMBL/GenBank/DDBJ databases">
        <title>Complete genome sequence of Caldinitratiruptor microaerophilus.</title>
        <authorList>
            <person name="Mukaiyama R."/>
            <person name="Nishiyama T."/>
            <person name="Ueda K."/>
        </authorList>
    </citation>
    <scope>NUCLEOTIDE SEQUENCE</scope>
    <source>
        <strain evidence="5">JCM 16183</strain>
    </source>
</reference>
<name>A0AA35CQ55_9FIRM</name>
<comment type="pathway">
    <text evidence="4">Isoprenoid biosynthesis; isopentenyl diphosphate biosynthesis via DXP pathway; isopentenyl diphosphate from 1-deoxy-D-xylulose 5-phosphate: step 2/6.</text>
</comment>
<feature type="site" description="Transition state stabilizer" evidence="4">
    <location>
        <position position="33"/>
    </location>
</feature>
<evidence type="ECO:0000313" key="6">
    <source>
        <dbReference type="Proteomes" id="UP001163687"/>
    </source>
</evidence>
<dbReference type="InterPro" id="IPR001228">
    <property type="entry name" value="IspD"/>
</dbReference>
<dbReference type="RefSeq" id="WP_264842728.1">
    <property type="nucleotide sequence ID" value="NZ_AP025628.1"/>
</dbReference>
<feature type="site" description="Positions MEP for the nucleophilic attack" evidence="4">
    <location>
        <position position="167"/>
    </location>
</feature>
<proteinExistence type="inferred from homology"/>
<dbReference type="Proteomes" id="UP001163687">
    <property type="component" value="Chromosome"/>
</dbReference>
<feature type="site" description="Transition state stabilizer" evidence="4">
    <location>
        <position position="26"/>
    </location>
</feature>
<evidence type="ECO:0000256" key="2">
    <source>
        <dbReference type="ARBA" id="ARBA00022695"/>
    </source>
</evidence>
<dbReference type="PANTHER" id="PTHR32125">
    <property type="entry name" value="2-C-METHYL-D-ERYTHRITOL 4-PHOSPHATE CYTIDYLYLTRANSFERASE, CHLOROPLASTIC"/>
    <property type="match status" value="1"/>
</dbReference>
<dbReference type="SUPFAM" id="SSF53448">
    <property type="entry name" value="Nucleotide-diphospho-sugar transferases"/>
    <property type="match status" value="1"/>
</dbReference>
<dbReference type="HAMAP" id="MF_00108">
    <property type="entry name" value="IspD"/>
    <property type="match status" value="1"/>
</dbReference>
<evidence type="ECO:0000256" key="3">
    <source>
        <dbReference type="ARBA" id="ARBA00023229"/>
    </source>
</evidence>
<keyword evidence="6" id="KW-1185">Reference proteome</keyword>
<dbReference type="InterPro" id="IPR050088">
    <property type="entry name" value="IspD/TarI_cytidylyltransf_bact"/>
</dbReference>
<gene>
    <name evidence="4 5" type="primary">ispD</name>
    <name evidence="5" type="ORF">caldi_32170</name>
</gene>
<accession>A0AA35CQ55</accession>
<dbReference type="GO" id="GO:0050518">
    <property type="term" value="F:2-C-methyl-D-erythritol 4-phosphate cytidylyltransferase activity"/>
    <property type="evidence" value="ECO:0007669"/>
    <property type="project" value="UniProtKB-UniRule"/>
</dbReference>
<dbReference type="CDD" id="cd02516">
    <property type="entry name" value="CDP-ME_synthetase"/>
    <property type="match status" value="1"/>
</dbReference>
<dbReference type="InterPro" id="IPR034683">
    <property type="entry name" value="IspD/TarI"/>
</dbReference>
<evidence type="ECO:0000256" key="1">
    <source>
        <dbReference type="ARBA" id="ARBA00022679"/>
    </source>
</evidence>
<comment type="function">
    <text evidence="4">Catalyzes the formation of 4-diphosphocytidyl-2-C-methyl-D-erythritol from CTP and 2-C-methyl-D-erythritol 4-phosphate (MEP).</text>
</comment>
<comment type="similarity">
    <text evidence="4">Belongs to the IspD/TarI cytidylyltransferase family. IspD subfamily.</text>
</comment>
<dbReference type="NCBIfam" id="TIGR00453">
    <property type="entry name" value="ispD"/>
    <property type="match status" value="1"/>
</dbReference>
<evidence type="ECO:0000313" key="5">
    <source>
        <dbReference type="EMBL" id="BDG62127.1"/>
    </source>
</evidence>
<dbReference type="PANTHER" id="PTHR32125:SF4">
    <property type="entry name" value="2-C-METHYL-D-ERYTHRITOL 4-PHOSPHATE CYTIDYLYLTRANSFERASE, CHLOROPLASTIC"/>
    <property type="match status" value="1"/>
</dbReference>
<feature type="site" description="Positions MEP for the nucleophilic attack" evidence="4">
    <location>
        <position position="223"/>
    </location>
</feature>
<keyword evidence="1 4" id="KW-0808">Transferase</keyword>
<dbReference type="KEGG" id="cmic:caldi_32170"/>
<keyword evidence="3 4" id="KW-0414">Isoprene biosynthesis</keyword>
<dbReference type="GO" id="GO:0019288">
    <property type="term" value="P:isopentenyl diphosphate biosynthetic process, methylerythritol 4-phosphate pathway"/>
    <property type="evidence" value="ECO:0007669"/>
    <property type="project" value="UniProtKB-UniRule"/>
</dbReference>
<protein>
    <recommendedName>
        <fullName evidence="4">2-C-methyl-D-erythritol 4-phosphate cytidylyltransferase</fullName>
        <ecNumber evidence="4">2.7.7.60</ecNumber>
    </recommendedName>
    <alternativeName>
        <fullName evidence="4">4-diphosphocytidyl-2C-methyl-D-erythritol synthase</fullName>
    </alternativeName>
    <alternativeName>
        <fullName evidence="4">MEP cytidylyltransferase</fullName>
        <shortName evidence="4">MCT</shortName>
    </alternativeName>
</protein>
<dbReference type="AlphaFoldDB" id="A0AA35CQ55"/>
<dbReference type="Gene3D" id="3.90.550.10">
    <property type="entry name" value="Spore Coat Polysaccharide Biosynthesis Protein SpsA, Chain A"/>
    <property type="match status" value="1"/>
</dbReference>
<organism evidence="5 6">
    <name type="scientific">Caldinitratiruptor microaerophilus</name>
    <dbReference type="NCBI Taxonomy" id="671077"/>
    <lineage>
        <taxon>Bacteria</taxon>
        <taxon>Bacillati</taxon>
        <taxon>Bacillota</taxon>
        <taxon>Clostridia</taxon>
        <taxon>Eubacteriales</taxon>
        <taxon>Symbiobacteriaceae</taxon>
        <taxon>Caldinitratiruptor</taxon>
    </lineage>
</organism>